<protein>
    <recommendedName>
        <fullName evidence="5">HTH lysR-type domain-containing protein</fullName>
    </recommendedName>
</protein>
<keyword evidence="7" id="KW-1185">Reference proteome</keyword>
<dbReference type="GO" id="GO:0000976">
    <property type="term" value="F:transcription cis-regulatory region binding"/>
    <property type="evidence" value="ECO:0007669"/>
    <property type="project" value="TreeGrafter"/>
</dbReference>
<dbReference type="CDD" id="cd05466">
    <property type="entry name" value="PBP2_LTTR_substrate"/>
    <property type="match status" value="1"/>
</dbReference>
<dbReference type="InterPro" id="IPR000847">
    <property type="entry name" value="LysR_HTH_N"/>
</dbReference>
<dbReference type="InterPro" id="IPR005119">
    <property type="entry name" value="LysR_subst-bd"/>
</dbReference>
<dbReference type="Pfam" id="PF03466">
    <property type="entry name" value="LysR_substrate"/>
    <property type="match status" value="1"/>
</dbReference>
<dbReference type="EMBL" id="LVHF01000033">
    <property type="protein sequence ID" value="OAN11393.1"/>
    <property type="molecule type" value="Genomic_DNA"/>
</dbReference>
<evidence type="ECO:0000256" key="1">
    <source>
        <dbReference type="ARBA" id="ARBA00009437"/>
    </source>
</evidence>
<dbReference type="InterPro" id="IPR036390">
    <property type="entry name" value="WH_DNA-bd_sf"/>
</dbReference>
<evidence type="ECO:0000256" key="3">
    <source>
        <dbReference type="ARBA" id="ARBA00023125"/>
    </source>
</evidence>
<reference evidence="6 7" key="1">
    <citation type="submission" date="2016-03" db="EMBL/GenBank/DDBJ databases">
        <title>Photobacterium proteolyticum sp. nov. a protease producing bacterium isolated from ocean sediments of Laizhou Bay.</title>
        <authorList>
            <person name="Li Y."/>
        </authorList>
    </citation>
    <scope>NUCLEOTIDE SEQUENCE [LARGE SCALE GENOMIC DNA]</scope>
    <source>
        <strain evidence="6 7">R-40508</strain>
    </source>
</reference>
<dbReference type="GO" id="GO:0003700">
    <property type="term" value="F:DNA-binding transcription factor activity"/>
    <property type="evidence" value="ECO:0007669"/>
    <property type="project" value="InterPro"/>
</dbReference>
<accession>A0A178K3W4</accession>
<comment type="similarity">
    <text evidence="1">Belongs to the LysR transcriptional regulatory family.</text>
</comment>
<comment type="caution">
    <text evidence="6">The sequence shown here is derived from an EMBL/GenBank/DDBJ whole genome shotgun (WGS) entry which is preliminary data.</text>
</comment>
<dbReference type="Gene3D" id="1.10.10.10">
    <property type="entry name" value="Winged helix-like DNA-binding domain superfamily/Winged helix DNA-binding domain"/>
    <property type="match status" value="1"/>
</dbReference>
<dbReference type="PANTHER" id="PTHR30126">
    <property type="entry name" value="HTH-TYPE TRANSCRIPTIONAL REGULATOR"/>
    <property type="match status" value="1"/>
</dbReference>
<dbReference type="PANTHER" id="PTHR30126:SF91">
    <property type="entry name" value="LYSR FAMILY TRANSCRIPTIONAL REGULATOR"/>
    <property type="match status" value="1"/>
</dbReference>
<name>A0A178K3W4_9GAMM</name>
<evidence type="ECO:0000259" key="5">
    <source>
        <dbReference type="PROSITE" id="PS50931"/>
    </source>
</evidence>
<dbReference type="RefSeq" id="WP_068336108.1">
    <property type="nucleotide sequence ID" value="NZ_LVHF01000033.1"/>
</dbReference>
<proteinExistence type="inferred from homology"/>
<dbReference type="InterPro" id="IPR036388">
    <property type="entry name" value="WH-like_DNA-bd_sf"/>
</dbReference>
<sequence length="304" mass="34498">MNHTLPILETRLLSCFVAIAETGNLRKAGLKLGKAKSTVSRWLSELEDLLGYQVFDRESSGLVLTLNEQGEYLLVKARTVLATLGRFEDFAFAQENKQAPNKLTFSFNHLVANECITDLIKNLREHAPQTEIELLPSLQDTLQDSLMAGTVDFVLGLASEDLYPDIGGMIVGEEQIMMLAHPQHPLNSQTQIESQQLLPETIIHPQFLSKKKKDESFNPISSIITSDFQLAIDFAKANLGIAYSPEHIARQALKNKSLCQLDMNWEEFSQHLPLMLFYRLNYSYPKIKQHLIDSLRDWYGYQTV</sequence>
<dbReference type="OrthoDB" id="5855779at2"/>
<dbReference type="PROSITE" id="PS50931">
    <property type="entry name" value="HTH_LYSR"/>
    <property type="match status" value="1"/>
</dbReference>
<dbReference type="SUPFAM" id="SSF53850">
    <property type="entry name" value="Periplasmic binding protein-like II"/>
    <property type="match status" value="1"/>
</dbReference>
<evidence type="ECO:0000256" key="2">
    <source>
        <dbReference type="ARBA" id="ARBA00023015"/>
    </source>
</evidence>
<dbReference type="AlphaFoldDB" id="A0A178K3W4"/>
<keyword evidence="4" id="KW-0804">Transcription</keyword>
<gene>
    <name evidence="6" type="ORF">A3K86_20830</name>
</gene>
<organism evidence="6 7">
    <name type="scientific">Photobacterium jeanii</name>
    <dbReference type="NCBI Taxonomy" id="858640"/>
    <lineage>
        <taxon>Bacteria</taxon>
        <taxon>Pseudomonadati</taxon>
        <taxon>Pseudomonadota</taxon>
        <taxon>Gammaproteobacteria</taxon>
        <taxon>Vibrionales</taxon>
        <taxon>Vibrionaceae</taxon>
        <taxon>Photobacterium</taxon>
    </lineage>
</organism>
<feature type="domain" description="HTH lysR-type" evidence="5">
    <location>
        <begin position="8"/>
        <end position="65"/>
    </location>
</feature>
<dbReference type="STRING" id="858640.A3K86_20830"/>
<dbReference type="Pfam" id="PF00126">
    <property type="entry name" value="HTH_1"/>
    <property type="match status" value="1"/>
</dbReference>
<keyword evidence="3" id="KW-0238">DNA-binding</keyword>
<evidence type="ECO:0000313" key="6">
    <source>
        <dbReference type="EMBL" id="OAN11393.1"/>
    </source>
</evidence>
<evidence type="ECO:0000313" key="7">
    <source>
        <dbReference type="Proteomes" id="UP000078503"/>
    </source>
</evidence>
<keyword evidence="2" id="KW-0805">Transcription regulation</keyword>
<dbReference type="SUPFAM" id="SSF46785">
    <property type="entry name" value="Winged helix' DNA-binding domain"/>
    <property type="match status" value="1"/>
</dbReference>
<evidence type="ECO:0000256" key="4">
    <source>
        <dbReference type="ARBA" id="ARBA00023163"/>
    </source>
</evidence>
<dbReference type="Proteomes" id="UP000078503">
    <property type="component" value="Unassembled WGS sequence"/>
</dbReference>
<dbReference type="Gene3D" id="3.40.190.290">
    <property type="match status" value="1"/>
</dbReference>